<evidence type="ECO:0000313" key="3">
    <source>
        <dbReference type="EMBL" id="GKT22108.1"/>
    </source>
</evidence>
<feature type="compositionally biased region" description="Low complexity" evidence="1">
    <location>
        <begin position="808"/>
        <end position="818"/>
    </location>
</feature>
<evidence type="ECO:0000313" key="4">
    <source>
        <dbReference type="Proteomes" id="UP001057375"/>
    </source>
</evidence>
<feature type="compositionally biased region" description="Basic and acidic residues" evidence="1">
    <location>
        <begin position="1076"/>
        <end position="1095"/>
    </location>
</feature>
<feature type="compositionally biased region" description="Basic and acidic residues" evidence="1">
    <location>
        <begin position="276"/>
        <end position="289"/>
    </location>
</feature>
<gene>
    <name evidence="3" type="ORF">ADUPG1_012055</name>
</gene>
<feature type="compositionally biased region" description="Polar residues" evidence="1">
    <location>
        <begin position="830"/>
        <end position="859"/>
    </location>
</feature>
<feature type="region of interest" description="Disordered" evidence="1">
    <location>
        <begin position="506"/>
        <end position="1114"/>
    </location>
</feature>
<dbReference type="PROSITE" id="PS51413">
    <property type="entry name" value="DBINO"/>
    <property type="match status" value="1"/>
</dbReference>
<organism evidence="3 4">
    <name type="scientific">Aduncisulcus paluster</name>
    <dbReference type="NCBI Taxonomy" id="2918883"/>
    <lineage>
        <taxon>Eukaryota</taxon>
        <taxon>Metamonada</taxon>
        <taxon>Carpediemonas-like organisms</taxon>
        <taxon>Aduncisulcus</taxon>
    </lineage>
</organism>
<feature type="compositionally biased region" description="Low complexity" evidence="1">
    <location>
        <begin position="569"/>
        <end position="595"/>
    </location>
</feature>
<feature type="compositionally biased region" description="Basic and acidic residues" evidence="1">
    <location>
        <begin position="298"/>
        <end position="436"/>
    </location>
</feature>
<feature type="compositionally biased region" description="Basic and acidic residues" evidence="1">
    <location>
        <begin position="699"/>
        <end position="751"/>
    </location>
</feature>
<dbReference type="Proteomes" id="UP001057375">
    <property type="component" value="Unassembled WGS sequence"/>
</dbReference>
<feature type="compositionally biased region" description="Basic residues" evidence="1">
    <location>
        <begin position="446"/>
        <end position="455"/>
    </location>
</feature>
<feature type="compositionally biased region" description="Low complexity" evidence="1">
    <location>
        <begin position="225"/>
        <end position="241"/>
    </location>
</feature>
<reference evidence="3" key="1">
    <citation type="submission" date="2022-03" db="EMBL/GenBank/DDBJ databases">
        <title>Draft genome sequence of Aduncisulcus paluster, a free-living microaerophilic Fornicata.</title>
        <authorList>
            <person name="Yuyama I."/>
            <person name="Kume K."/>
            <person name="Tamura T."/>
            <person name="Inagaki Y."/>
            <person name="Hashimoto T."/>
        </authorList>
    </citation>
    <scope>NUCLEOTIDE SEQUENCE</scope>
    <source>
        <strain evidence="3">NY0171</strain>
    </source>
</reference>
<feature type="domain" description="DBINO" evidence="2">
    <location>
        <begin position="293"/>
        <end position="419"/>
    </location>
</feature>
<feature type="compositionally biased region" description="Basic and acidic residues" evidence="1">
    <location>
        <begin position="1018"/>
        <end position="1027"/>
    </location>
</feature>
<feature type="compositionally biased region" description="Polar residues" evidence="1">
    <location>
        <begin position="624"/>
        <end position="638"/>
    </location>
</feature>
<name>A0ABQ5K007_9EUKA</name>
<dbReference type="InterPro" id="IPR020838">
    <property type="entry name" value="DBINO"/>
</dbReference>
<proteinExistence type="predicted"/>
<feature type="compositionally biased region" description="Polar residues" evidence="1">
    <location>
        <begin position="552"/>
        <end position="568"/>
    </location>
</feature>
<feature type="region of interest" description="Disordered" evidence="1">
    <location>
        <begin position="187"/>
        <end position="212"/>
    </location>
</feature>
<accession>A0ABQ5K007</accession>
<comment type="caution">
    <text evidence="3">The sequence shown here is derived from an EMBL/GenBank/DDBJ whole genome shotgun (WGS) entry which is preliminary data.</text>
</comment>
<dbReference type="EMBL" id="BQXS01012371">
    <property type="protein sequence ID" value="GKT22108.1"/>
    <property type="molecule type" value="Genomic_DNA"/>
</dbReference>
<dbReference type="PANTHER" id="PTHR46563">
    <property type="entry name" value="RING-TYPE DOMAIN-CONTAINING PROTEIN"/>
    <property type="match status" value="1"/>
</dbReference>
<feature type="compositionally biased region" description="Basic and acidic residues" evidence="1">
    <location>
        <begin position="510"/>
        <end position="519"/>
    </location>
</feature>
<feature type="compositionally biased region" description="Low complexity" evidence="1">
    <location>
        <begin position="260"/>
        <end position="273"/>
    </location>
</feature>
<feature type="compositionally biased region" description="Low complexity" evidence="1">
    <location>
        <begin position="968"/>
        <end position="1000"/>
    </location>
</feature>
<sequence length="1169" mass="131366">MWTFTVHLDPSGCFLYLTREASSDGSSCHGIHFFYSRTVVQFLIDSGYRVLLFLQLQELNSSRVTPNRSLPYLTKLLSPSSNSGSSYIKIKKEDPPRPPSSFDFLENELSPSGTAIETLSSKFHASRVAASASVVAEKYRPFYSSPTTGVSHMKGPCSSNYSISHSRPLLHPSFVKKEVSLYDSTHLGSTSVSDTPPVEQVTSHPPRVISAPSSSFIAPSTFSSSSVSSHSVQSTTPSSPSGAHIPKSLSASSLPTPVESRPFSNLSLFPSSSYRALEEPKKPPEDDLVRRRKGRKTQQIDKERKKRIEIERQRIEFEKKKIEMKKKEEEEERERIEQEIQEKRERERKEREKRERARLEKERREREERERREREERERKEQERKEVERREREKKEQLLEFEREKKEKEAMFSTIERSKKDSDRSESSFQPKRDDLGIIESPLTQKVRKQRSRMLRKQERHGDSEIVGPEEDDNGIFSTFATPQGHESESALPRKASNVVASLSAVGKDGAMRRDELESSSRISLGLSDKLAQPIAMEPPIHELSPPRLSPRSDTSRFTPSSITVVGTTSHQKSLPPSSSSISSSQSSLSSTIPKPAQPRAVSSSGPGSSCASTATPIPRHARPSNTSGQAQTSQFDSSGPLHTGPAIRQAIISSSMIADDAWRSRPDALRSPPSPSARVLAGSGLSTGIEPAFSPYAEKNDAEEKRREERRREERRLQKEEEERRRIAEEEERSREKEHKMLFERKRDVPSKQPEVIAEFSTHPTRATHPSSSSHSLSSQPVQSRPALSSLPPQSSSTITKPKAQLSSTPVSSTVSSGLGIPSDGASVTPWSDSRTPNNSQTLDKVGQNSPTSDSVTPIISHRPDLAGLPPQANKVQKIDSSDTSTPPSPSKLGSPKIKETSWQKSQRMQKDREKREREREKRAQAEREKREKEKQERERKEKEKREREKHARRERIELRTKQIKLSKSSSSLGVSHSSSSGSLHSSPSSSNTMSMKTPQPFSVTSHPVKTPLHPSRFRDSSHSDRSSMSPKVRVASVKLTDVTKKASVHKVNSHKTTVSKPFSKPHKITSVPSKSDDSRKQLRHGGRDKDRDTPSPIRDTPSPAFGKDNKDDDEEELLQLLRNDIFQLFPHLSEVEADRIFHTAISLKTSEERQEFMMKKMEEHGVI</sequence>
<feature type="compositionally biased region" description="Basic and acidic residues" evidence="1">
    <location>
        <begin position="910"/>
        <end position="962"/>
    </location>
</feature>
<evidence type="ECO:0000259" key="2">
    <source>
        <dbReference type="PROSITE" id="PS51413"/>
    </source>
</evidence>
<protein>
    <recommendedName>
        <fullName evidence="2">DBINO domain-containing protein</fullName>
    </recommendedName>
</protein>
<dbReference type="PANTHER" id="PTHR46563:SF4">
    <property type="entry name" value="ASPARTYL_ASPARAGINYL BETA-HYDROXYLASE ISOFORM X1"/>
    <property type="match status" value="1"/>
</dbReference>
<feature type="compositionally biased region" description="Low complexity" evidence="1">
    <location>
        <begin position="762"/>
        <end position="798"/>
    </location>
</feature>
<keyword evidence="4" id="KW-1185">Reference proteome</keyword>
<evidence type="ECO:0000256" key="1">
    <source>
        <dbReference type="SAM" id="MobiDB-lite"/>
    </source>
</evidence>
<feature type="compositionally biased region" description="Low complexity" evidence="1">
    <location>
        <begin position="603"/>
        <end position="616"/>
    </location>
</feature>
<feature type="region of interest" description="Disordered" evidence="1">
    <location>
        <begin position="225"/>
        <end position="494"/>
    </location>
</feature>